<name>A0A1T0AXV4_9PAST</name>
<evidence type="ECO:0000313" key="2">
    <source>
        <dbReference type="EMBL" id="OOS02596.1"/>
    </source>
</evidence>
<evidence type="ECO:0008006" key="4">
    <source>
        <dbReference type="Google" id="ProtNLM"/>
    </source>
</evidence>
<dbReference type="PROSITE" id="PS51257">
    <property type="entry name" value="PROKAR_LIPOPROTEIN"/>
    <property type="match status" value="1"/>
</dbReference>
<accession>A0A1T0AXV4</accession>
<evidence type="ECO:0000256" key="1">
    <source>
        <dbReference type="SAM" id="SignalP"/>
    </source>
</evidence>
<gene>
    <name evidence="2" type="ORF">B0188_08155</name>
</gene>
<keyword evidence="1" id="KW-0732">Signal</keyword>
<organism evidence="2 3">
    <name type="scientific">[Haemophilus] felis</name>
    <dbReference type="NCBI Taxonomy" id="123822"/>
    <lineage>
        <taxon>Bacteria</taxon>
        <taxon>Pseudomonadati</taxon>
        <taxon>Pseudomonadota</taxon>
        <taxon>Gammaproteobacteria</taxon>
        <taxon>Pasteurellales</taxon>
        <taxon>Pasteurellaceae</taxon>
    </lineage>
</organism>
<dbReference type="STRING" id="123822.B0188_08155"/>
<feature type="signal peptide" evidence="1">
    <location>
        <begin position="1"/>
        <end position="19"/>
    </location>
</feature>
<proteinExistence type="predicted"/>
<reference evidence="2 3" key="1">
    <citation type="submission" date="2017-02" db="EMBL/GenBank/DDBJ databases">
        <title>Draft genome sequence of Haemophilus felis CCUG 31170 type strain.</title>
        <authorList>
            <person name="Engstrom-Jakobsson H."/>
            <person name="Salva-Serra F."/>
            <person name="Thorell K."/>
            <person name="Gonzales-Siles L."/>
            <person name="Karlsson R."/>
            <person name="Boulund F."/>
            <person name="Engstrand L."/>
            <person name="Kristiansson E."/>
            <person name="Moore E."/>
        </authorList>
    </citation>
    <scope>NUCLEOTIDE SEQUENCE [LARGE SCALE GENOMIC DNA]</scope>
    <source>
        <strain evidence="2 3">CCUG 31170</strain>
    </source>
</reference>
<evidence type="ECO:0000313" key="3">
    <source>
        <dbReference type="Proteomes" id="UP000190023"/>
    </source>
</evidence>
<dbReference type="Proteomes" id="UP000190023">
    <property type="component" value="Unassembled WGS sequence"/>
</dbReference>
<feature type="chain" id="PRO_5013159735" description="Lipoprotein" evidence="1">
    <location>
        <begin position="20"/>
        <end position="108"/>
    </location>
</feature>
<dbReference type="AlphaFoldDB" id="A0A1T0AXV4"/>
<keyword evidence="3" id="KW-1185">Reference proteome</keyword>
<protein>
    <recommendedName>
        <fullName evidence="4">Lipoprotein</fullName>
    </recommendedName>
</protein>
<dbReference type="EMBL" id="MUYB01000033">
    <property type="protein sequence ID" value="OOS02596.1"/>
    <property type="molecule type" value="Genomic_DNA"/>
</dbReference>
<comment type="caution">
    <text evidence="2">The sequence shown here is derived from an EMBL/GenBank/DDBJ whole genome shotgun (WGS) entry which is preliminary data.</text>
</comment>
<sequence length="108" mass="11645">MKKIFITTFLSAFFLAGCAKQGALEEQLAFELGKDKRSIKVSNVKVGMYETRFNAHINGKLHNCTAIGGNFMSFGKALNPRCVPVGGKGKATVNACNAMLEAAGRCKR</sequence>